<dbReference type="EMBL" id="UINC01010202">
    <property type="protein sequence ID" value="SVA45474.1"/>
    <property type="molecule type" value="Genomic_DNA"/>
</dbReference>
<proteinExistence type="predicted"/>
<name>A0A381VZ05_9ZZZZ</name>
<accession>A0A381VZ05</accession>
<gene>
    <name evidence="1" type="ORF">METZ01_LOCUS98328</name>
</gene>
<sequence length="24" mass="2643">MKYINAYPPSGVFYSGGMFNTVAK</sequence>
<organism evidence="1">
    <name type="scientific">marine metagenome</name>
    <dbReference type="NCBI Taxonomy" id="408172"/>
    <lineage>
        <taxon>unclassified sequences</taxon>
        <taxon>metagenomes</taxon>
        <taxon>ecological metagenomes</taxon>
    </lineage>
</organism>
<protein>
    <submittedName>
        <fullName evidence="1">Uncharacterized protein</fullName>
    </submittedName>
</protein>
<dbReference type="AlphaFoldDB" id="A0A381VZ05"/>
<reference evidence="1" key="1">
    <citation type="submission" date="2018-05" db="EMBL/GenBank/DDBJ databases">
        <authorList>
            <person name="Lanie J.A."/>
            <person name="Ng W.-L."/>
            <person name="Kazmierczak K.M."/>
            <person name="Andrzejewski T.M."/>
            <person name="Davidsen T.M."/>
            <person name="Wayne K.J."/>
            <person name="Tettelin H."/>
            <person name="Glass J.I."/>
            <person name="Rusch D."/>
            <person name="Podicherti R."/>
            <person name="Tsui H.-C.T."/>
            <person name="Winkler M.E."/>
        </authorList>
    </citation>
    <scope>NUCLEOTIDE SEQUENCE</scope>
</reference>
<evidence type="ECO:0000313" key="1">
    <source>
        <dbReference type="EMBL" id="SVA45474.1"/>
    </source>
</evidence>